<evidence type="ECO:0000313" key="2">
    <source>
        <dbReference type="Proteomes" id="UP000479710"/>
    </source>
</evidence>
<dbReference type="AlphaFoldDB" id="A0A6G1CIB2"/>
<dbReference type="Proteomes" id="UP000479710">
    <property type="component" value="Unassembled WGS sequence"/>
</dbReference>
<evidence type="ECO:0000313" key="1">
    <source>
        <dbReference type="EMBL" id="KAF0899767.1"/>
    </source>
</evidence>
<keyword evidence="2" id="KW-1185">Reference proteome</keyword>
<organism evidence="1 2">
    <name type="scientific">Oryza meyeriana var. granulata</name>
    <dbReference type="NCBI Taxonomy" id="110450"/>
    <lineage>
        <taxon>Eukaryota</taxon>
        <taxon>Viridiplantae</taxon>
        <taxon>Streptophyta</taxon>
        <taxon>Embryophyta</taxon>
        <taxon>Tracheophyta</taxon>
        <taxon>Spermatophyta</taxon>
        <taxon>Magnoliopsida</taxon>
        <taxon>Liliopsida</taxon>
        <taxon>Poales</taxon>
        <taxon>Poaceae</taxon>
        <taxon>BOP clade</taxon>
        <taxon>Oryzoideae</taxon>
        <taxon>Oryzeae</taxon>
        <taxon>Oryzinae</taxon>
        <taxon>Oryza</taxon>
        <taxon>Oryza meyeriana</taxon>
    </lineage>
</organism>
<proteinExistence type="predicted"/>
<sequence length="110" mass="11842">MTSPSVGAGIGEEGRVVKEYLMRRRTGLKAGAVGEGRERRFGGDGVELRSCGDGVELRSPGFDHLVCEEETSGSLKKSAATIFMREREEITGGLRARGRIARAKLTIFGV</sequence>
<gene>
    <name evidence="1" type="ORF">E2562_024090</name>
</gene>
<accession>A0A6G1CIB2</accession>
<reference evidence="1 2" key="1">
    <citation type="submission" date="2019-11" db="EMBL/GenBank/DDBJ databases">
        <title>Whole genome sequence of Oryza granulata.</title>
        <authorList>
            <person name="Li W."/>
        </authorList>
    </citation>
    <scope>NUCLEOTIDE SEQUENCE [LARGE SCALE GENOMIC DNA]</scope>
    <source>
        <strain evidence="2">cv. Menghai</strain>
        <tissue evidence="1">Leaf</tissue>
    </source>
</reference>
<protein>
    <submittedName>
        <fullName evidence="1">Uncharacterized protein</fullName>
    </submittedName>
</protein>
<name>A0A6G1CIB2_9ORYZ</name>
<comment type="caution">
    <text evidence="1">The sequence shown here is derived from an EMBL/GenBank/DDBJ whole genome shotgun (WGS) entry which is preliminary data.</text>
</comment>
<dbReference type="EMBL" id="SPHZ02000009">
    <property type="protein sequence ID" value="KAF0899767.1"/>
    <property type="molecule type" value="Genomic_DNA"/>
</dbReference>